<dbReference type="Pfam" id="PF01695">
    <property type="entry name" value="IstB_IS21"/>
    <property type="match status" value="1"/>
</dbReference>
<dbReference type="PANTHER" id="PTHR30050">
    <property type="entry name" value="CHROMOSOMAL REPLICATION INITIATOR PROTEIN DNAA"/>
    <property type="match status" value="1"/>
</dbReference>
<name>A0A1W0CDF2_9NEIS</name>
<reference evidence="2 3" key="1">
    <citation type="submission" date="2017-02" db="EMBL/GenBank/DDBJ databases">
        <title>Chromobacterium haemolyticum H5244.</title>
        <authorList>
            <person name="Gulvik C.A."/>
        </authorList>
    </citation>
    <scope>NUCLEOTIDE SEQUENCE [LARGE SCALE GENOMIC DNA]</scope>
    <source>
        <strain evidence="2 3">H5244</strain>
    </source>
</reference>
<dbReference type="CDD" id="cd00009">
    <property type="entry name" value="AAA"/>
    <property type="match status" value="1"/>
</dbReference>
<dbReference type="EMBL" id="MUKV01000043">
    <property type="protein sequence ID" value="OQS32810.1"/>
    <property type="molecule type" value="Genomic_DNA"/>
</dbReference>
<dbReference type="PANTHER" id="PTHR30050:SF4">
    <property type="entry name" value="ATP-BINDING PROTEIN RV3427C IN INSERTION SEQUENCE-RELATED"/>
    <property type="match status" value="1"/>
</dbReference>
<dbReference type="Gene3D" id="3.40.50.300">
    <property type="entry name" value="P-loop containing nucleotide triphosphate hydrolases"/>
    <property type="match status" value="1"/>
</dbReference>
<dbReference type="InterPro" id="IPR027417">
    <property type="entry name" value="P-loop_NTPase"/>
</dbReference>
<dbReference type="GO" id="GO:0006260">
    <property type="term" value="P:DNA replication"/>
    <property type="evidence" value="ECO:0007669"/>
    <property type="project" value="TreeGrafter"/>
</dbReference>
<dbReference type="SUPFAM" id="SSF52540">
    <property type="entry name" value="P-loop containing nucleoside triphosphate hydrolases"/>
    <property type="match status" value="1"/>
</dbReference>
<dbReference type="Proteomes" id="UP000192721">
    <property type="component" value="Unassembled WGS sequence"/>
</dbReference>
<evidence type="ECO:0000259" key="1">
    <source>
        <dbReference type="Pfam" id="PF01695"/>
    </source>
</evidence>
<dbReference type="InterPro" id="IPR002611">
    <property type="entry name" value="IstB_ATP-bd"/>
</dbReference>
<sequence length="188" mass="20764">MLRQAGVPGRFSAATFSQLERVCDEQAAVIANFKRWVAGVGRGEVYSNAVLLGKTGTGKTHMSCAAVLALIRGCGIRARYVTSEQVKREVCESWGGGGESESRVLERYGAYPVLVLDEVDILDERGPGLRVLNSVIDKRSGEQRPTVFISNQDQASLQELLGRRAVSRMFENALIMHCPWDDYRTRKA</sequence>
<protein>
    <recommendedName>
        <fullName evidence="1">IstB-like ATP-binding domain-containing protein</fullName>
    </recommendedName>
</protein>
<accession>A0A1W0CDF2</accession>
<proteinExistence type="predicted"/>
<comment type="caution">
    <text evidence="2">The sequence shown here is derived from an EMBL/GenBank/DDBJ whole genome shotgun (WGS) entry which is preliminary data.</text>
</comment>
<dbReference type="PRINTS" id="PR00051">
    <property type="entry name" value="DNAA"/>
</dbReference>
<evidence type="ECO:0000313" key="2">
    <source>
        <dbReference type="EMBL" id="OQS32810.1"/>
    </source>
</evidence>
<feature type="domain" description="IstB-like ATP-binding" evidence="1">
    <location>
        <begin position="47"/>
        <end position="178"/>
    </location>
</feature>
<dbReference type="GO" id="GO:0005524">
    <property type="term" value="F:ATP binding"/>
    <property type="evidence" value="ECO:0007669"/>
    <property type="project" value="InterPro"/>
</dbReference>
<gene>
    <name evidence="2" type="ORF">B0T45_21140</name>
</gene>
<organism evidence="2 3">
    <name type="scientific">Chromobacterium haemolyticum</name>
    <dbReference type="NCBI Taxonomy" id="394935"/>
    <lineage>
        <taxon>Bacteria</taxon>
        <taxon>Pseudomonadati</taxon>
        <taxon>Pseudomonadota</taxon>
        <taxon>Betaproteobacteria</taxon>
        <taxon>Neisseriales</taxon>
        <taxon>Chromobacteriaceae</taxon>
        <taxon>Chromobacterium</taxon>
    </lineage>
</organism>
<evidence type="ECO:0000313" key="3">
    <source>
        <dbReference type="Proteomes" id="UP000192721"/>
    </source>
</evidence>
<dbReference type="RefSeq" id="WP_179140839.1">
    <property type="nucleotide sequence ID" value="NZ_MUKV01000043.1"/>
</dbReference>
<dbReference type="InterPro" id="IPR020591">
    <property type="entry name" value="Chromosome_initiator_DnaA-like"/>
</dbReference>
<dbReference type="AlphaFoldDB" id="A0A1W0CDF2"/>